<feature type="compositionally biased region" description="Gly residues" evidence="6">
    <location>
        <begin position="82"/>
        <end position="102"/>
    </location>
</feature>
<proteinExistence type="inferred from homology"/>
<dbReference type="EMBL" id="KZ819603">
    <property type="protein sequence ID" value="PWN34925.1"/>
    <property type="molecule type" value="Genomic_DNA"/>
</dbReference>
<feature type="compositionally biased region" description="Low complexity" evidence="6">
    <location>
        <begin position="311"/>
        <end position="323"/>
    </location>
</feature>
<comment type="similarity">
    <text evidence="5">Belongs to the SPT3 family.</text>
</comment>
<keyword evidence="3" id="KW-0804">Transcription</keyword>
<dbReference type="RefSeq" id="XP_025355227.1">
    <property type="nucleotide sequence ID" value="XM_025498626.1"/>
</dbReference>
<dbReference type="Pfam" id="PF02269">
    <property type="entry name" value="TFIID-18kDa"/>
    <property type="match status" value="1"/>
</dbReference>
<dbReference type="Proteomes" id="UP000245771">
    <property type="component" value="Unassembled WGS sequence"/>
</dbReference>
<feature type="compositionally biased region" description="Polar residues" evidence="6">
    <location>
        <begin position="284"/>
        <end position="301"/>
    </location>
</feature>
<accession>A0A316VHE7</accession>
<dbReference type="STRING" id="1280837.A0A316VHE7"/>
<keyword evidence="4" id="KW-0539">Nucleus</keyword>
<dbReference type="GO" id="GO:0003712">
    <property type="term" value="F:transcription coregulator activity"/>
    <property type="evidence" value="ECO:0007669"/>
    <property type="project" value="TreeGrafter"/>
</dbReference>
<gene>
    <name evidence="7" type="ORF">FA14DRAFT_160324</name>
</gene>
<dbReference type="GO" id="GO:0005634">
    <property type="term" value="C:nucleus"/>
    <property type="evidence" value="ECO:0007669"/>
    <property type="project" value="UniProtKB-SubCell"/>
</dbReference>
<evidence type="ECO:0000256" key="6">
    <source>
        <dbReference type="SAM" id="MobiDB-lite"/>
    </source>
</evidence>
<protein>
    <submittedName>
        <fullName evidence="7">TFIID-18kDa-domain-containing protein</fullName>
    </submittedName>
</protein>
<feature type="region of interest" description="Disordered" evidence="6">
    <location>
        <begin position="76"/>
        <end position="105"/>
    </location>
</feature>
<dbReference type="PANTHER" id="PTHR11380:SF16">
    <property type="entry name" value="TRANSCRIPTION INITIATION PROTEIN SPT3 HOMOLOG"/>
    <property type="match status" value="1"/>
</dbReference>
<dbReference type="GeneID" id="37020407"/>
<dbReference type="InterPro" id="IPR003195">
    <property type="entry name" value="TFIID_TAF13"/>
</dbReference>
<evidence type="ECO:0000256" key="3">
    <source>
        <dbReference type="ARBA" id="ARBA00023163"/>
    </source>
</evidence>
<keyword evidence="8" id="KW-1185">Reference proteome</keyword>
<feature type="compositionally biased region" description="Basic and acidic residues" evidence="6">
    <location>
        <begin position="250"/>
        <end position="260"/>
    </location>
</feature>
<dbReference type="SUPFAM" id="SSF47113">
    <property type="entry name" value="Histone-fold"/>
    <property type="match status" value="1"/>
</dbReference>
<name>A0A316VHE7_9BASI</name>
<evidence type="ECO:0000313" key="8">
    <source>
        <dbReference type="Proteomes" id="UP000245771"/>
    </source>
</evidence>
<evidence type="ECO:0000256" key="4">
    <source>
        <dbReference type="ARBA" id="ARBA00023242"/>
    </source>
</evidence>
<evidence type="ECO:0000256" key="2">
    <source>
        <dbReference type="ARBA" id="ARBA00023015"/>
    </source>
</evidence>
<sequence>MFVFGDIVDPHPDVLKLVEDIVRNQVIEMLLQSRALATRRSSRYLSPEDLLFLIRYDRAKVNRLRTYLSWKDVRKNAKDSGDAGGAGADVGDGAGGDDGGGMDNPIRSRKMKIRLPWEISTVFSEYLHSGIAATAAAAQGEDYEEEDEDDIEAHQDSLQRLKAADEATRKMTRDEYVHYSECRQASFTFRKSKKFREFINAGAYLDVKPNDDIIDVLGFLSFEVVRELCVGAVAIKESFEEDAKKFKRLNDGSRSRKDMIESGQGIPGKQRDQQDDGDVDGPATNGTITVERNGSTSTTSSPEKKRKELSDSATTSSANSSPTKKQKQTEKSEEEISSETPCGLFTMPPAKSSPLMTSHVREAFARLQRDRSSLSIGSGGMAGGLKRTRVFVI</sequence>
<organism evidence="7 8">
    <name type="scientific">Meira miltonrushii</name>
    <dbReference type="NCBI Taxonomy" id="1280837"/>
    <lineage>
        <taxon>Eukaryota</taxon>
        <taxon>Fungi</taxon>
        <taxon>Dikarya</taxon>
        <taxon>Basidiomycota</taxon>
        <taxon>Ustilaginomycotina</taxon>
        <taxon>Exobasidiomycetes</taxon>
        <taxon>Exobasidiales</taxon>
        <taxon>Brachybasidiaceae</taxon>
        <taxon>Meira</taxon>
    </lineage>
</organism>
<dbReference type="GO" id="GO:0046982">
    <property type="term" value="F:protein heterodimerization activity"/>
    <property type="evidence" value="ECO:0007669"/>
    <property type="project" value="InterPro"/>
</dbReference>
<evidence type="ECO:0000256" key="1">
    <source>
        <dbReference type="ARBA" id="ARBA00004123"/>
    </source>
</evidence>
<dbReference type="InterPro" id="IPR009072">
    <property type="entry name" value="Histone-fold"/>
</dbReference>
<dbReference type="CDD" id="cd22926">
    <property type="entry name" value="HFD_SPT3"/>
    <property type="match status" value="1"/>
</dbReference>
<comment type="subcellular location">
    <subcellularLocation>
        <location evidence="1">Nucleus</location>
    </subcellularLocation>
</comment>
<dbReference type="InParanoid" id="A0A316VHE7"/>
<dbReference type="GO" id="GO:0000124">
    <property type="term" value="C:SAGA complex"/>
    <property type="evidence" value="ECO:0007669"/>
    <property type="project" value="TreeGrafter"/>
</dbReference>
<dbReference type="GO" id="GO:0006366">
    <property type="term" value="P:transcription by RNA polymerase II"/>
    <property type="evidence" value="ECO:0007669"/>
    <property type="project" value="InterPro"/>
</dbReference>
<reference evidence="7 8" key="1">
    <citation type="journal article" date="2018" name="Mol. Biol. Evol.">
        <title>Broad Genomic Sampling Reveals a Smut Pathogenic Ancestry of the Fungal Clade Ustilaginomycotina.</title>
        <authorList>
            <person name="Kijpornyongpan T."/>
            <person name="Mondo S.J."/>
            <person name="Barry K."/>
            <person name="Sandor L."/>
            <person name="Lee J."/>
            <person name="Lipzen A."/>
            <person name="Pangilinan J."/>
            <person name="LaButti K."/>
            <person name="Hainaut M."/>
            <person name="Henrissat B."/>
            <person name="Grigoriev I.V."/>
            <person name="Spatafora J.W."/>
            <person name="Aime M.C."/>
        </authorList>
    </citation>
    <scope>NUCLEOTIDE SEQUENCE [LARGE SCALE GENOMIC DNA]</scope>
    <source>
        <strain evidence="7 8">MCA 3882</strain>
    </source>
</reference>
<feature type="region of interest" description="Disordered" evidence="6">
    <location>
        <begin position="250"/>
        <end position="353"/>
    </location>
</feature>
<evidence type="ECO:0000256" key="5">
    <source>
        <dbReference type="ARBA" id="ARBA00061274"/>
    </source>
</evidence>
<dbReference type="FunCoup" id="A0A316VHE7">
    <property type="interactions" value="64"/>
</dbReference>
<evidence type="ECO:0000313" key="7">
    <source>
        <dbReference type="EMBL" id="PWN34925.1"/>
    </source>
</evidence>
<dbReference type="PANTHER" id="PTHR11380">
    <property type="entry name" value="TRANSCRIPTION INITIATION FACTOR TFIID/SUPT3-RELATED"/>
    <property type="match status" value="1"/>
</dbReference>
<dbReference type="OrthoDB" id="66982at2759"/>
<dbReference type="AlphaFoldDB" id="A0A316VHE7"/>
<keyword evidence="2" id="KW-0805">Transcription regulation</keyword>